<dbReference type="InterPro" id="IPR006094">
    <property type="entry name" value="Oxid_FAD_bind_N"/>
</dbReference>
<comment type="similarity">
    <text evidence="5">Belongs to the quinone-dependent D-lactate dehydrogenase family.</text>
</comment>
<evidence type="ECO:0000256" key="3">
    <source>
        <dbReference type="ARBA" id="ARBA00022827"/>
    </source>
</evidence>
<dbReference type="Pfam" id="PF01565">
    <property type="entry name" value="FAD_binding_4"/>
    <property type="match status" value="1"/>
</dbReference>
<dbReference type="PIRSF" id="PIRSF000101">
    <property type="entry name" value="D-lactate_dh"/>
    <property type="match status" value="1"/>
</dbReference>
<sequence>MDTKHSLTTEQFINEIRENIGASKILTKPAKIDRYSKGFRSGGGKAIAVLIPTDLLELWNMLKICVKHDKIVIMQAAKTGLTEGSTPSGDDYDRDVVIISTLKIDDLFLLNKGEQIVSLPGTTLYQLEKALKPLRREPHSVIGSSCIGASVIGGICNNSGGALVQRGPAYTELSLFAKVNTDGKLELVNHLGIDLGETPEEILTNLQAGNFLKDNLPATEKIASDNEYIERIRDVDANTPSRYNADKRRLYEASGSAGKIAVFAVRLDTFEQEPEQKVFYIGTNDEQVLTQLRRDLLTKTKQLPIAGEYMHRDMYDISEKYGKDTFMMINKFGTDKMPRFFAIKGQIDTWLGMPIIKNILPNNLSDKLIQFASRFFKNQLPSRMNEFRDRYEHHLMLKVAGETIKEVQSLLDEFFNQAGSQGAFFECNDDEAKKAFLHRFAAAGAAIRYHAVHDDKSEGVLALDIALRRNESEWLEKLPSSIEKKLINKLYYGHFLCYVFHQDYIVKKGENIETIKNEMLKLLDAREAQYPAEHNVGHIYNANEDLVNFYKTSDPTNCFNPGIGKTTKLKNWCECEEKSH</sequence>
<keyword evidence="3 5" id="KW-0274">FAD</keyword>
<dbReference type="EC" id="1.1.5.12" evidence="5"/>
<dbReference type="PROSITE" id="PS51387">
    <property type="entry name" value="FAD_PCMH"/>
    <property type="match status" value="1"/>
</dbReference>
<comment type="cofactor">
    <cofactor evidence="1 5 6">
        <name>FAD</name>
        <dbReference type="ChEBI" id="CHEBI:57692"/>
    </cofactor>
</comment>
<evidence type="ECO:0000256" key="2">
    <source>
        <dbReference type="ARBA" id="ARBA00022630"/>
    </source>
</evidence>
<evidence type="ECO:0000313" key="8">
    <source>
        <dbReference type="EMBL" id="MFC0179059.1"/>
    </source>
</evidence>
<evidence type="ECO:0000256" key="1">
    <source>
        <dbReference type="ARBA" id="ARBA00001974"/>
    </source>
</evidence>
<comment type="caution">
    <text evidence="8">The sequence shown here is derived from an EMBL/GenBank/DDBJ whole genome shotgun (WGS) entry which is preliminary data.</text>
</comment>
<name>A0ABV6C7W5_9GAMM</name>
<feature type="domain" description="FAD-binding PCMH-type" evidence="7">
    <location>
        <begin position="42"/>
        <end position="213"/>
    </location>
</feature>
<dbReference type="Gene3D" id="3.30.70.610">
    <property type="entry name" value="D-lactate dehydrogenase, cap domain, subdomain 1"/>
    <property type="match status" value="2"/>
</dbReference>
<dbReference type="InterPro" id="IPR016167">
    <property type="entry name" value="FAD-bd_PCMH_sub1"/>
</dbReference>
<dbReference type="NCBIfam" id="NF008387">
    <property type="entry name" value="PRK11183.1"/>
    <property type="match status" value="1"/>
</dbReference>
<dbReference type="InterPro" id="IPR016164">
    <property type="entry name" value="FAD-linked_Oxase-like_C"/>
</dbReference>
<feature type="binding site" evidence="5">
    <location>
        <begin position="76"/>
        <end position="80"/>
    </location>
    <ligand>
        <name>FAD</name>
        <dbReference type="ChEBI" id="CHEBI:57692"/>
    </ligand>
</feature>
<keyword evidence="9" id="KW-1185">Reference proteome</keyword>
<evidence type="ECO:0000256" key="4">
    <source>
        <dbReference type="ARBA" id="ARBA00023002"/>
    </source>
</evidence>
<dbReference type="EMBL" id="JBHLXE010000027">
    <property type="protein sequence ID" value="MFC0179059.1"/>
    <property type="molecule type" value="Genomic_DNA"/>
</dbReference>
<dbReference type="GO" id="GO:0008720">
    <property type="term" value="F:D-lactate dehydrogenase (NAD+) activity"/>
    <property type="evidence" value="ECO:0007669"/>
    <property type="project" value="UniProtKB-EC"/>
</dbReference>
<dbReference type="InterPro" id="IPR016172">
    <property type="entry name" value="D-lactate_DH_C-sub1"/>
</dbReference>
<dbReference type="InterPro" id="IPR016173">
    <property type="entry name" value="D-lactate_DH_C-sub2"/>
</dbReference>
<feature type="binding site" evidence="5">
    <location>
        <position position="143"/>
    </location>
    <ligand>
        <name>FAD</name>
        <dbReference type="ChEBI" id="CHEBI:57692"/>
    </ligand>
</feature>
<protein>
    <recommendedName>
        <fullName evidence="5">Quinone-dependent D-lactate dehydrogenase</fullName>
        <ecNumber evidence="5">1.1.5.12</ecNumber>
    </recommendedName>
    <alternativeName>
        <fullName evidence="5">D-lactate dehydrogenase</fullName>
        <shortName evidence="5">D-LDH</shortName>
    </alternativeName>
</protein>
<feature type="binding site" evidence="5">
    <location>
        <position position="262"/>
    </location>
    <ligand>
        <name>FAD</name>
        <dbReference type="ChEBI" id="CHEBI:57692"/>
    </ligand>
</feature>
<dbReference type="Gene3D" id="3.30.465.10">
    <property type="match status" value="1"/>
</dbReference>
<dbReference type="InterPro" id="IPR012256">
    <property type="entry name" value="D_lactate_DH"/>
</dbReference>
<accession>A0ABV6C7W5</accession>
<proteinExistence type="inferred from homology"/>
<gene>
    <name evidence="5 8" type="primary">dld</name>
    <name evidence="8" type="ORF">ACFFIT_02935</name>
</gene>
<evidence type="ECO:0000313" key="9">
    <source>
        <dbReference type="Proteomes" id="UP001589758"/>
    </source>
</evidence>
<dbReference type="HAMAP" id="MF_02092">
    <property type="entry name" value="DLDH_Dld"/>
    <property type="match status" value="1"/>
</dbReference>
<evidence type="ECO:0000256" key="6">
    <source>
        <dbReference type="PIRNR" id="PIRNR000101"/>
    </source>
</evidence>
<keyword evidence="5" id="KW-0472">Membrane</keyword>
<dbReference type="SUPFAM" id="SSF55103">
    <property type="entry name" value="FAD-linked oxidases, C-terminal domain"/>
    <property type="match status" value="1"/>
</dbReference>
<dbReference type="SUPFAM" id="SSF56176">
    <property type="entry name" value="FAD-binding/transporter-associated domain-like"/>
    <property type="match status" value="1"/>
</dbReference>
<dbReference type="Gene3D" id="3.30.43.10">
    <property type="entry name" value="Uridine Diphospho-n-acetylenolpyruvylglucosamine Reductase, domain 2"/>
    <property type="match status" value="1"/>
</dbReference>
<dbReference type="InterPro" id="IPR016169">
    <property type="entry name" value="FAD-bd_PCMH_sub2"/>
</dbReference>
<dbReference type="InterPro" id="IPR016166">
    <property type="entry name" value="FAD-bd_PCMH"/>
</dbReference>
<evidence type="ECO:0000256" key="5">
    <source>
        <dbReference type="HAMAP-Rule" id="MF_02092"/>
    </source>
</evidence>
<comment type="catalytic activity">
    <reaction evidence="5 6">
        <text>(R)-lactate + a quinone = a quinol + pyruvate</text>
        <dbReference type="Rhea" id="RHEA:51468"/>
        <dbReference type="ChEBI" id="CHEBI:15361"/>
        <dbReference type="ChEBI" id="CHEBI:16004"/>
        <dbReference type="ChEBI" id="CHEBI:24646"/>
        <dbReference type="ChEBI" id="CHEBI:132124"/>
        <dbReference type="EC" id="1.1.5.12"/>
    </reaction>
</comment>
<keyword evidence="5" id="KW-1003">Cell membrane</keyword>
<dbReference type="Gene3D" id="3.30.1370.20">
    <property type="entry name" value="D-lactate dehydrogenase, cap domain, subdomain 2"/>
    <property type="match status" value="1"/>
</dbReference>
<comment type="function">
    <text evidence="5 6">Catalyzes the oxidation of D-lactate to pyruvate.</text>
</comment>
<dbReference type="InterPro" id="IPR015409">
    <property type="entry name" value="Lactate_DH_C"/>
</dbReference>
<dbReference type="PANTHER" id="PTHR43716:SF1">
    <property type="entry name" value="D-2-HYDROXYGLUTARATE DEHYDROGENASE, MITOCHONDRIAL"/>
    <property type="match status" value="1"/>
</dbReference>
<dbReference type="PANTHER" id="PTHR43716">
    <property type="entry name" value="D-2-HYDROXYGLUTARATE DEHYDROGENASE, MITOCHONDRIAL"/>
    <property type="match status" value="1"/>
</dbReference>
<keyword evidence="2 5" id="KW-0285">Flavoprotein</keyword>
<dbReference type="Proteomes" id="UP001589758">
    <property type="component" value="Unassembled WGS sequence"/>
</dbReference>
<comment type="subcellular location">
    <subcellularLocation>
        <location evidence="5">Cell inner membrane</location>
        <topology evidence="5">Peripheral membrane protein</topology>
        <orientation evidence="5">Cytoplasmic side</orientation>
    </subcellularLocation>
</comment>
<keyword evidence="5" id="KW-0997">Cell inner membrane</keyword>
<keyword evidence="5 6" id="KW-0874">Quinone</keyword>
<organism evidence="8 9">
    <name type="scientific">Thorsellia kenyensis</name>
    <dbReference type="NCBI Taxonomy" id="1549888"/>
    <lineage>
        <taxon>Bacteria</taxon>
        <taxon>Pseudomonadati</taxon>
        <taxon>Pseudomonadota</taxon>
        <taxon>Gammaproteobacteria</taxon>
        <taxon>Enterobacterales</taxon>
        <taxon>Thorselliaceae</taxon>
        <taxon>Thorsellia</taxon>
    </lineage>
</organism>
<keyword evidence="4 5" id="KW-0560">Oxidoreductase</keyword>
<dbReference type="Pfam" id="PF09330">
    <property type="entry name" value="Lact-deh-memb"/>
    <property type="match status" value="1"/>
</dbReference>
<dbReference type="InterPro" id="IPR036318">
    <property type="entry name" value="FAD-bd_PCMH-like_sf"/>
</dbReference>
<feature type="binding site" evidence="5">
    <location>
        <begin position="84"/>
        <end position="85"/>
    </location>
    <ligand>
        <name>FAD</name>
        <dbReference type="ChEBI" id="CHEBI:57692"/>
    </ligand>
</feature>
<evidence type="ECO:0000259" key="7">
    <source>
        <dbReference type="PROSITE" id="PS51387"/>
    </source>
</evidence>
<feature type="binding site" evidence="5">
    <location>
        <position position="160"/>
    </location>
    <ligand>
        <name>FAD</name>
        <dbReference type="ChEBI" id="CHEBI:57692"/>
    </ligand>
</feature>
<dbReference type="RefSeq" id="WP_385876152.1">
    <property type="nucleotide sequence ID" value="NZ_JBHLXE010000027.1"/>
</dbReference>
<feature type="binding site" evidence="5">
    <location>
        <position position="150"/>
    </location>
    <ligand>
        <name>FAD</name>
        <dbReference type="ChEBI" id="CHEBI:57692"/>
    </ligand>
</feature>
<reference evidence="8 9" key="1">
    <citation type="submission" date="2024-09" db="EMBL/GenBank/DDBJ databases">
        <authorList>
            <person name="Sun Q."/>
            <person name="Mori K."/>
        </authorList>
    </citation>
    <scope>NUCLEOTIDE SEQUENCE [LARGE SCALE GENOMIC DNA]</scope>
    <source>
        <strain evidence="8 9">CCM 8545</strain>
    </source>
</reference>
<dbReference type="InterPro" id="IPR051264">
    <property type="entry name" value="FAD-oxidored/transferase_4"/>
</dbReference>